<dbReference type="OrthoDB" id="3357985at2759"/>
<dbReference type="SUPFAM" id="SSF54695">
    <property type="entry name" value="POZ domain"/>
    <property type="match status" value="1"/>
</dbReference>
<dbReference type="Pfam" id="PF00651">
    <property type="entry name" value="BTB"/>
    <property type="match status" value="1"/>
</dbReference>
<dbReference type="Gene3D" id="3.30.710.10">
    <property type="entry name" value="Potassium Channel Kv1.1, Chain A"/>
    <property type="match status" value="1"/>
</dbReference>
<gene>
    <name evidence="2" type="ORF">PIIN_11160</name>
</gene>
<dbReference type="InterPro" id="IPR000210">
    <property type="entry name" value="BTB/POZ_dom"/>
</dbReference>
<proteinExistence type="predicted"/>
<keyword evidence="3" id="KW-1185">Reference proteome</keyword>
<dbReference type="InterPro" id="IPR011333">
    <property type="entry name" value="SKP1/BTB/POZ_sf"/>
</dbReference>
<reference evidence="2 3" key="1">
    <citation type="journal article" date="2011" name="PLoS Pathog.">
        <title>Endophytic Life Strategies Decoded by Genome and Transcriptome Analyses of the Mutualistic Root Symbiont Piriformospora indica.</title>
        <authorList>
            <person name="Zuccaro A."/>
            <person name="Lahrmann U."/>
            <person name="Guldener U."/>
            <person name="Langen G."/>
            <person name="Pfiffi S."/>
            <person name="Biedenkopf D."/>
            <person name="Wong P."/>
            <person name="Samans B."/>
            <person name="Grimm C."/>
            <person name="Basiewicz M."/>
            <person name="Murat C."/>
            <person name="Martin F."/>
            <person name="Kogel K.H."/>
        </authorList>
    </citation>
    <scope>NUCLEOTIDE SEQUENCE [LARGE SCALE GENOMIC DNA]</scope>
    <source>
        <strain evidence="2 3">DSM 11827</strain>
    </source>
</reference>
<sequence length="143" mass="16155">MDISFTEETQRYGPGYGDFVLQSSDGKDFHFPRAILAFTSGFFKDMFDLPNSSTAEGTPEKLLVLAESSQLVQMLLDVINPNVPLPPLDTSTIVGLLEGARKYRVPCVFRWFEKEAIRSQPSFLLVQTSIIFLKSNGWQLESW</sequence>
<dbReference type="SMART" id="SM00225">
    <property type="entry name" value="BTB"/>
    <property type="match status" value="1"/>
</dbReference>
<dbReference type="EMBL" id="CAFZ01001340">
    <property type="protein sequence ID" value="CCA77178.1"/>
    <property type="molecule type" value="Genomic_DNA"/>
</dbReference>
<name>G4U0T5_SERID</name>
<accession>G4U0T5</accession>
<dbReference type="PROSITE" id="PS50097">
    <property type="entry name" value="BTB"/>
    <property type="match status" value="1"/>
</dbReference>
<evidence type="ECO:0000313" key="2">
    <source>
        <dbReference type="EMBL" id="CCA77178.1"/>
    </source>
</evidence>
<comment type="caution">
    <text evidence="2">The sequence shown here is derived from an EMBL/GenBank/DDBJ whole genome shotgun (WGS) entry which is preliminary data.</text>
</comment>
<dbReference type="AlphaFoldDB" id="G4U0T5"/>
<evidence type="ECO:0000259" key="1">
    <source>
        <dbReference type="PROSITE" id="PS50097"/>
    </source>
</evidence>
<evidence type="ECO:0000313" key="3">
    <source>
        <dbReference type="Proteomes" id="UP000007148"/>
    </source>
</evidence>
<dbReference type="Proteomes" id="UP000007148">
    <property type="component" value="Unassembled WGS sequence"/>
</dbReference>
<protein>
    <recommendedName>
        <fullName evidence="1">BTB domain-containing protein</fullName>
    </recommendedName>
</protein>
<organism evidence="2 3">
    <name type="scientific">Serendipita indica (strain DSM 11827)</name>
    <name type="common">Root endophyte fungus</name>
    <name type="synonym">Piriformospora indica</name>
    <dbReference type="NCBI Taxonomy" id="1109443"/>
    <lineage>
        <taxon>Eukaryota</taxon>
        <taxon>Fungi</taxon>
        <taxon>Dikarya</taxon>
        <taxon>Basidiomycota</taxon>
        <taxon>Agaricomycotina</taxon>
        <taxon>Agaricomycetes</taxon>
        <taxon>Sebacinales</taxon>
        <taxon>Serendipitaceae</taxon>
        <taxon>Serendipita</taxon>
    </lineage>
</organism>
<dbReference type="HOGENOM" id="CLU_1806954_0_0_1"/>
<feature type="domain" description="BTB" evidence="1">
    <location>
        <begin position="17"/>
        <end position="79"/>
    </location>
</feature>
<dbReference type="InParanoid" id="G4U0T5"/>